<dbReference type="GO" id="GO:0006508">
    <property type="term" value="P:proteolysis"/>
    <property type="evidence" value="ECO:0007669"/>
    <property type="project" value="UniProtKB-KW"/>
</dbReference>
<dbReference type="PANTHER" id="PTHR43066">
    <property type="entry name" value="RHOMBOID-RELATED PROTEIN"/>
    <property type="match status" value="1"/>
</dbReference>
<comment type="subcellular location">
    <subcellularLocation>
        <location evidence="1">Membrane</location>
        <topology evidence="1">Multi-pass membrane protein</topology>
    </subcellularLocation>
</comment>
<keyword evidence="6 8" id="KW-0472">Membrane</keyword>
<feature type="transmembrane region" description="Helical" evidence="8">
    <location>
        <begin position="66"/>
        <end position="87"/>
    </location>
</feature>
<name>A0A8J7LQQ5_9RHOB</name>
<evidence type="ECO:0000256" key="8">
    <source>
        <dbReference type="SAM" id="Phobius"/>
    </source>
</evidence>
<keyword evidence="3" id="KW-0997">Cell inner membrane</keyword>
<dbReference type="InterPro" id="IPR022764">
    <property type="entry name" value="Peptidase_S54_rhomboid_dom"/>
</dbReference>
<dbReference type="PANTHER" id="PTHR43066:SF26">
    <property type="entry name" value="RHOMBOID PROTEASE GLPG"/>
    <property type="match status" value="1"/>
</dbReference>
<feature type="transmembrane region" description="Helical" evidence="8">
    <location>
        <begin position="152"/>
        <end position="177"/>
    </location>
</feature>
<evidence type="ECO:0000256" key="5">
    <source>
        <dbReference type="ARBA" id="ARBA00022989"/>
    </source>
</evidence>
<feature type="transmembrane region" description="Helical" evidence="8">
    <location>
        <begin position="189"/>
        <end position="212"/>
    </location>
</feature>
<dbReference type="EMBL" id="JADCKQ010000010">
    <property type="protein sequence ID" value="MBI1494642.1"/>
    <property type="molecule type" value="Genomic_DNA"/>
</dbReference>
<keyword evidence="5 8" id="KW-1133">Transmembrane helix</keyword>
<dbReference type="Pfam" id="PF01694">
    <property type="entry name" value="Rhomboid"/>
    <property type="match status" value="1"/>
</dbReference>
<feature type="transmembrane region" description="Helical" evidence="8">
    <location>
        <begin position="124"/>
        <end position="145"/>
    </location>
</feature>
<feature type="transmembrane region" description="Helical" evidence="8">
    <location>
        <begin position="16"/>
        <end position="34"/>
    </location>
</feature>
<evidence type="ECO:0000256" key="6">
    <source>
        <dbReference type="ARBA" id="ARBA00023136"/>
    </source>
</evidence>
<dbReference type="Proteomes" id="UP000640583">
    <property type="component" value="Unassembled WGS sequence"/>
</dbReference>
<dbReference type="InterPro" id="IPR035952">
    <property type="entry name" value="Rhomboid-like_sf"/>
</dbReference>
<keyword evidence="10" id="KW-0378">Hydrolase</keyword>
<dbReference type="GO" id="GO:0004252">
    <property type="term" value="F:serine-type endopeptidase activity"/>
    <property type="evidence" value="ECO:0007669"/>
    <property type="project" value="InterPro"/>
</dbReference>
<keyword evidence="10" id="KW-0645">Protease</keyword>
<sequence>MLIPIRDHNPSRRRPFVTWGLMMFNILIFLMYWGNIEDFKTIVPLYNTWALQPVDVASGGEIYTLITYQFLHGGFMHLAGNMLFLWIFGDNLEDTLGHLTFLGFYLATGIAAGLAQTLADPGSYIPIVGASGAIAGVMGGYMLLYPRAKVDVLLLIIIFFKIFSFRAWVVLGVWFAWQLWSTLSGGDSGVAWLAHVGGFIAGVVFMLPFWLARGGAQFWQRHQGHPDHPETPYGPLNVSSIPVVKRRR</sequence>
<feature type="region of interest" description="Disordered" evidence="7">
    <location>
        <begin position="222"/>
        <end position="248"/>
    </location>
</feature>
<feature type="domain" description="Peptidase S54 rhomboid" evidence="9">
    <location>
        <begin position="60"/>
        <end position="208"/>
    </location>
</feature>
<evidence type="ECO:0000313" key="10">
    <source>
        <dbReference type="EMBL" id="MBI1494642.1"/>
    </source>
</evidence>
<dbReference type="GO" id="GO:0016020">
    <property type="term" value="C:membrane"/>
    <property type="evidence" value="ECO:0007669"/>
    <property type="project" value="UniProtKB-SubCell"/>
</dbReference>
<dbReference type="AlphaFoldDB" id="A0A8J7LQQ5"/>
<gene>
    <name evidence="10" type="ORF">H1D41_13430</name>
</gene>
<keyword evidence="4 8" id="KW-0812">Transmembrane</keyword>
<keyword evidence="11" id="KW-1185">Reference proteome</keyword>
<evidence type="ECO:0000256" key="3">
    <source>
        <dbReference type="ARBA" id="ARBA00022519"/>
    </source>
</evidence>
<evidence type="ECO:0000256" key="4">
    <source>
        <dbReference type="ARBA" id="ARBA00022692"/>
    </source>
</evidence>
<feature type="transmembrane region" description="Helical" evidence="8">
    <location>
        <begin position="99"/>
        <end position="118"/>
    </location>
</feature>
<evidence type="ECO:0000313" key="11">
    <source>
        <dbReference type="Proteomes" id="UP000640583"/>
    </source>
</evidence>
<dbReference type="SUPFAM" id="SSF144091">
    <property type="entry name" value="Rhomboid-like"/>
    <property type="match status" value="1"/>
</dbReference>
<protein>
    <submittedName>
        <fullName evidence="10">Rhomboid family intramembrane serine protease</fullName>
    </submittedName>
</protein>
<evidence type="ECO:0000256" key="7">
    <source>
        <dbReference type="SAM" id="MobiDB-lite"/>
    </source>
</evidence>
<accession>A0A8J7LQQ5</accession>
<keyword evidence="2" id="KW-1003">Cell membrane</keyword>
<evidence type="ECO:0000256" key="2">
    <source>
        <dbReference type="ARBA" id="ARBA00022475"/>
    </source>
</evidence>
<dbReference type="Gene3D" id="1.20.1540.10">
    <property type="entry name" value="Rhomboid-like"/>
    <property type="match status" value="1"/>
</dbReference>
<reference evidence="10" key="1">
    <citation type="submission" date="2020-10" db="EMBL/GenBank/DDBJ databases">
        <title>Paenihalocynthiibacter styelae gen. nov., sp. nov., isolated from stalked sea squirt Styela clava.</title>
        <authorList>
            <person name="Kim Y.-O."/>
            <person name="Yoon J.-H."/>
        </authorList>
    </citation>
    <scope>NUCLEOTIDE SEQUENCE</scope>
    <source>
        <strain evidence="10">MYP1-1</strain>
    </source>
</reference>
<organism evidence="10 11">
    <name type="scientific">Halocynthiibacter styelae</name>
    <dbReference type="NCBI Taxonomy" id="2761955"/>
    <lineage>
        <taxon>Bacteria</taxon>
        <taxon>Pseudomonadati</taxon>
        <taxon>Pseudomonadota</taxon>
        <taxon>Alphaproteobacteria</taxon>
        <taxon>Rhodobacterales</taxon>
        <taxon>Paracoccaceae</taxon>
        <taxon>Halocynthiibacter</taxon>
    </lineage>
</organism>
<evidence type="ECO:0000259" key="9">
    <source>
        <dbReference type="Pfam" id="PF01694"/>
    </source>
</evidence>
<evidence type="ECO:0000256" key="1">
    <source>
        <dbReference type="ARBA" id="ARBA00004141"/>
    </source>
</evidence>
<proteinExistence type="predicted"/>
<comment type="caution">
    <text evidence="10">The sequence shown here is derived from an EMBL/GenBank/DDBJ whole genome shotgun (WGS) entry which is preliminary data.</text>
</comment>